<comment type="caution">
    <text evidence="2">The sequence shown here is derived from an EMBL/GenBank/DDBJ whole genome shotgun (WGS) entry which is preliminary data.</text>
</comment>
<gene>
    <name evidence="2" type="ORF">GCM10007096_01670</name>
</gene>
<feature type="transmembrane region" description="Helical" evidence="1">
    <location>
        <begin position="30"/>
        <end position="49"/>
    </location>
</feature>
<keyword evidence="1" id="KW-1133">Transmembrane helix</keyword>
<protein>
    <submittedName>
        <fullName evidence="2">Uncharacterized protein</fullName>
    </submittedName>
</protein>
<dbReference type="AlphaFoldDB" id="A0A8J2ZQX0"/>
<evidence type="ECO:0000313" key="2">
    <source>
        <dbReference type="EMBL" id="GGH73939.1"/>
    </source>
</evidence>
<organism evidence="2 3">
    <name type="scientific">Pullulanibacillus pueri</name>
    <dbReference type="NCBI Taxonomy" id="1437324"/>
    <lineage>
        <taxon>Bacteria</taxon>
        <taxon>Bacillati</taxon>
        <taxon>Bacillota</taxon>
        <taxon>Bacilli</taxon>
        <taxon>Bacillales</taxon>
        <taxon>Sporolactobacillaceae</taxon>
        <taxon>Pullulanibacillus</taxon>
    </lineage>
</organism>
<name>A0A8J2ZQX0_9BACL</name>
<reference evidence="2" key="2">
    <citation type="submission" date="2020-09" db="EMBL/GenBank/DDBJ databases">
        <authorList>
            <person name="Sun Q."/>
            <person name="Zhou Y."/>
        </authorList>
    </citation>
    <scope>NUCLEOTIDE SEQUENCE</scope>
    <source>
        <strain evidence="2">CGMCC 1.12777</strain>
    </source>
</reference>
<keyword evidence="1" id="KW-0812">Transmembrane</keyword>
<sequence>MNTFIVLSFYPLLLVFFLAVVFRLHLISNLFIYILILWLYLAPFILIFVDQIRSDPLSQPPKEDETN</sequence>
<dbReference type="RefSeq" id="WP_188495088.1">
    <property type="nucleotide sequence ID" value="NZ_BMFV01000001.1"/>
</dbReference>
<reference evidence="2" key="1">
    <citation type="journal article" date="2014" name="Int. J. Syst. Evol. Microbiol.">
        <title>Complete genome sequence of Corynebacterium casei LMG S-19264T (=DSM 44701T), isolated from a smear-ripened cheese.</title>
        <authorList>
            <consortium name="US DOE Joint Genome Institute (JGI-PGF)"/>
            <person name="Walter F."/>
            <person name="Albersmeier A."/>
            <person name="Kalinowski J."/>
            <person name="Ruckert C."/>
        </authorList>
    </citation>
    <scope>NUCLEOTIDE SEQUENCE</scope>
    <source>
        <strain evidence="2">CGMCC 1.12777</strain>
    </source>
</reference>
<evidence type="ECO:0000313" key="3">
    <source>
        <dbReference type="Proteomes" id="UP000656813"/>
    </source>
</evidence>
<keyword evidence="1" id="KW-0472">Membrane</keyword>
<accession>A0A8J2ZQX0</accession>
<dbReference type="EMBL" id="BMFV01000001">
    <property type="protein sequence ID" value="GGH73939.1"/>
    <property type="molecule type" value="Genomic_DNA"/>
</dbReference>
<evidence type="ECO:0000256" key="1">
    <source>
        <dbReference type="SAM" id="Phobius"/>
    </source>
</evidence>
<dbReference type="Proteomes" id="UP000656813">
    <property type="component" value="Unassembled WGS sequence"/>
</dbReference>
<feature type="transmembrane region" description="Helical" evidence="1">
    <location>
        <begin position="7"/>
        <end position="24"/>
    </location>
</feature>
<keyword evidence="3" id="KW-1185">Reference proteome</keyword>
<proteinExistence type="predicted"/>